<evidence type="ECO:0000313" key="3">
    <source>
        <dbReference type="Proteomes" id="UP001143474"/>
    </source>
</evidence>
<proteinExistence type="predicted"/>
<evidence type="ECO:0000259" key="1">
    <source>
        <dbReference type="Pfam" id="PF04149"/>
    </source>
</evidence>
<organism evidence="2 3">
    <name type="scientific">Streptosporangium carneum</name>
    <dbReference type="NCBI Taxonomy" id="47481"/>
    <lineage>
        <taxon>Bacteria</taxon>
        <taxon>Bacillati</taxon>
        <taxon>Actinomycetota</taxon>
        <taxon>Actinomycetes</taxon>
        <taxon>Streptosporangiales</taxon>
        <taxon>Streptosporangiaceae</taxon>
        <taxon>Streptosporangium</taxon>
    </lineage>
</organism>
<dbReference type="Proteomes" id="UP001143474">
    <property type="component" value="Unassembled WGS sequence"/>
</dbReference>
<protein>
    <recommendedName>
        <fullName evidence="1">DUF397 domain-containing protein</fullName>
    </recommendedName>
</protein>
<dbReference type="Pfam" id="PF04149">
    <property type="entry name" value="DUF397"/>
    <property type="match status" value="1"/>
</dbReference>
<dbReference type="InterPro" id="IPR007278">
    <property type="entry name" value="DUF397"/>
</dbReference>
<reference evidence="2" key="1">
    <citation type="journal article" date="2014" name="Int. J. Syst. Evol. Microbiol.">
        <title>Complete genome sequence of Corynebacterium casei LMG S-19264T (=DSM 44701T), isolated from a smear-ripened cheese.</title>
        <authorList>
            <consortium name="US DOE Joint Genome Institute (JGI-PGF)"/>
            <person name="Walter F."/>
            <person name="Albersmeier A."/>
            <person name="Kalinowski J."/>
            <person name="Ruckert C."/>
        </authorList>
    </citation>
    <scope>NUCLEOTIDE SEQUENCE</scope>
    <source>
        <strain evidence="2">VKM Ac-2007</strain>
    </source>
</reference>
<dbReference type="AlphaFoldDB" id="A0A9W6ICG4"/>
<accession>A0A9W6ICG4</accession>
<feature type="domain" description="DUF397" evidence="1">
    <location>
        <begin position="16"/>
        <end position="71"/>
    </location>
</feature>
<name>A0A9W6ICG4_9ACTN</name>
<gene>
    <name evidence="2" type="ORF">GCM10017600_84620</name>
</gene>
<reference evidence="2" key="2">
    <citation type="submission" date="2023-01" db="EMBL/GenBank/DDBJ databases">
        <authorList>
            <person name="Sun Q."/>
            <person name="Evtushenko L."/>
        </authorList>
    </citation>
    <scope>NUCLEOTIDE SEQUENCE</scope>
    <source>
        <strain evidence="2">VKM Ac-2007</strain>
    </source>
</reference>
<comment type="caution">
    <text evidence="2">The sequence shown here is derived from an EMBL/GenBank/DDBJ whole genome shotgun (WGS) entry which is preliminary data.</text>
</comment>
<keyword evidence="3" id="KW-1185">Reference proteome</keyword>
<dbReference type="EMBL" id="BSEV01000041">
    <property type="protein sequence ID" value="GLK15049.1"/>
    <property type="molecule type" value="Genomic_DNA"/>
</dbReference>
<sequence length="79" mass="8555">MNTMEEHGPEELTDIAWRISTRSENGGGSCVEAGPFADGSGRVAVRHSHRPDGEVIVYTRAEWEAFVGGVKDGEFDFSG</sequence>
<evidence type="ECO:0000313" key="2">
    <source>
        <dbReference type="EMBL" id="GLK15049.1"/>
    </source>
</evidence>